<dbReference type="InterPro" id="IPR051016">
    <property type="entry name" value="Diverse_Substrate_AcTransf"/>
</dbReference>
<dbReference type="InterPro" id="IPR016181">
    <property type="entry name" value="Acyl_CoA_acyltransferase"/>
</dbReference>
<name>A0A154L351_9PROT</name>
<evidence type="ECO:0000313" key="4">
    <source>
        <dbReference type="EMBL" id="KZB62878.1"/>
    </source>
</evidence>
<evidence type="ECO:0000259" key="3">
    <source>
        <dbReference type="PROSITE" id="PS51186"/>
    </source>
</evidence>
<reference evidence="4 5" key="1">
    <citation type="submission" date="2015-12" db="EMBL/GenBank/DDBJ databases">
        <title>Genome sequence of Thalassospira lucentensis MCCC 1A02072.</title>
        <authorList>
            <person name="Lu L."/>
            <person name="Lai Q."/>
            <person name="Shao Z."/>
            <person name="Qian P."/>
        </authorList>
    </citation>
    <scope>NUCLEOTIDE SEQUENCE [LARGE SCALE GENOMIC DNA]</scope>
    <source>
        <strain evidence="4 5">MCCC 1A02072</strain>
    </source>
</reference>
<organism evidence="4 5">
    <name type="scientific">Thalassospira lucentensis</name>
    <dbReference type="NCBI Taxonomy" id="168935"/>
    <lineage>
        <taxon>Bacteria</taxon>
        <taxon>Pseudomonadati</taxon>
        <taxon>Pseudomonadota</taxon>
        <taxon>Alphaproteobacteria</taxon>
        <taxon>Rhodospirillales</taxon>
        <taxon>Thalassospiraceae</taxon>
        <taxon>Thalassospira</taxon>
    </lineage>
</organism>
<evidence type="ECO:0000256" key="2">
    <source>
        <dbReference type="ARBA" id="ARBA00023315"/>
    </source>
</evidence>
<dbReference type="Gene3D" id="3.40.630.30">
    <property type="match status" value="1"/>
</dbReference>
<dbReference type="PANTHER" id="PTHR10545">
    <property type="entry name" value="DIAMINE N-ACETYLTRANSFERASE"/>
    <property type="match status" value="1"/>
</dbReference>
<protein>
    <submittedName>
        <fullName evidence="4">GCN5 family acetyltransferase</fullName>
    </submittedName>
</protein>
<dbReference type="SUPFAM" id="SSF55729">
    <property type="entry name" value="Acyl-CoA N-acyltransferases (Nat)"/>
    <property type="match status" value="1"/>
</dbReference>
<dbReference type="EMBL" id="LPVY01000020">
    <property type="protein sequence ID" value="KZB62878.1"/>
    <property type="molecule type" value="Genomic_DNA"/>
</dbReference>
<dbReference type="Pfam" id="PF00583">
    <property type="entry name" value="Acetyltransf_1"/>
    <property type="match status" value="1"/>
</dbReference>
<dbReference type="PROSITE" id="PS51186">
    <property type="entry name" value="GNAT"/>
    <property type="match status" value="1"/>
</dbReference>
<dbReference type="GO" id="GO:0008080">
    <property type="term" value="F:N-acetyltransferase activity"/>
    <property type="evidence" value="ECO:0007669"/>
    <property type="project" value="TreeGrafter"/>
</dbReference>
<dbReference type="OrthoDB" id="9805924at2"/>
<keyword evidence="2" id="KW-0012">Acyltransferase</keyword>
<proteinExistence type="predicted"/>
<dbReference type="InterPro" id="IPR000182">
    <property type="entry name" value="GNAT_dom"/>
</dbReference>
<dbReference type="CDD" id="cd04301">
    <property type="entry name" value="NAT_SF"/>
    <property type="match status" value="1"/>
</dbReference>
<feature type="domain" description="N-acetyltransferase" evidence="3">
    <location>
        <begin position="8"/>
        <end position="160"/>
    </location>
</feature>
<comment type="caution">
    <text evidence="4">The sequence shown here is derived from an EMBL/GenBank/DDBJ whole genome shotgun (WGS) entry which is preliminary data.</text>
</comment>
<keyword evidence="1 4" id="KW-0808">Transferase</keyword>
<dbReference type="AlphaFoldDB" id="A0A154L351"/>
<sequence>MTSSPVPYEIRTAVPNDLPRLIDLIADHADFERQKVNRAHLAENLPRYLFGADARLSVMVAGRGGELVGYGAASIEFSTWKAACFLHLDCLYLAQQSRGAGLGARMLAAFENLARQQNLGWMEWQTPDWNIDAARFYERNGARALPKLRFAKTLSHIPSR</sequence>
<dbReference type="Proteomes" id="UP000076335">
    <property type="component" value="Unassembled WGS sequence"/>
</dbReference>
<dbReference type="RefSeq" id="WP_062952371.1">
    <property type="nucleotide sequence ID" value="NZ_LPVY01000020.1"/>
</dbReference>
<accession>A0A154L351</accession>
<dbReference type="PANTHER" id="PTHR10545:SF29">
    <property type="entry name" value="GH14572P-RELATED"/>
    <property type="match status" value="1"/>
</dbReference>
<evidence type="ECO:0000313" key="5">
    <source>
        <dbReference type="Proteomes" id="UP000076335"/>
    </source>
</evidence>
<gene>
    <name evidence="4" type="ORF">AUP42_02145</name>
</gene>
<evidence type="ECO:0000256" key="1">
    <source>
        <dbReference type="ARBA" id="ARBA00022679"/>
    </source>
</evidence>